<dbReference type="CDD" id="cd00093">
    <property type="entry name" value="HTH_XRE"/>
    <property type="match status" value="1"/>
</dbReference>
<organism evidence="2 3">
    <name type="scientific">Streptococcus criceti HS-6</name>
    <dbReference type="NCBI Taxonomy" id="873449"/>
    <lineage>
        <taxon>Bacteria</taxon>
        <taxon>Bacillati</taxon>
        <taxon>Bacillota</taxon>
        <taxon>Bacilli</taxon>
        <taxon>Lactobacillales</taxon>
        <taxon>Streptococcaceae</taxon>
        <taxon>Streptococcus</taxon>
    </lineage>
</organism>
<comment type="caution">
    <text evidence="2">The sequence shown here is derived from an EMBL/GenBank/DDBJ whole genome shotgun (WGS) entry which is preliminary data.</text>
</comment>
<dbReference type="NCBIfam" id="TIGR02607">
    <property type="entry name" value="antidote_HigA"/>
    <property type="match status" value="1"/>
</dbReference>
<evidence type="ECO:0000313" key="2">
    <source>
        <dbReference type="EMBL" id="EHI75244.1"/>
    </source>
</evidence>
<evidence type="ECO:0000313" key="3">
    <source>
        <dbReference type="Proteomes" id="UP000004322"/>
    </source>
</evidence>
<gene>
    <name evidence="2" type="ORF">STRCR_2139</name>
</gene>
<dbReference type="PROSITE" id="PS50943">
    <property type="entry name" value="HTH_CROC1"/>
    <property type="match status" value="1"/>
</dbReference>
<dbReference type="OrthoDB" id="2249470at2"/>
<dbReference type="STRING" id="873449.STRCR_2139"/>
<accession>G5JSE0</accession>
<dbReference type="EMBL" id="AEUV02000002">
    <property type="protein sequence ID" value="EHI75244.1"/>
    <property type="molecule type" value="Genomic_DNA"/>
</dbReference>
<evidence type="ECO:0000259" key="1">
    <source>
        <dbReference type="PROSITE" id="PS50943"/>
    </source>
</evidence>
<dbReference type="SMART" id="SM00530">
    <property type="entry name" value="HTH_XRE"/>
    <property type="match status" value="1"/>
</dbReference>
<dbReference type="InterPro" id="IPR013430">
    <property type="entry name" value="Toxin_antidote_HigA"/>
</dbReference>
<sequence>MLNKNNRIITPAVTSAADTLAELLAYHHINQGDFAERIGVSQKHVSDLLNRKKFLTADLAVRVEQVTGLSAEFLLRLDIAYKLAHHKENDSGHSDKFLQAYDWVV</sequence>
<dbReference type="Proteomes" id="UP000004322">
    <property type="component" value="Unassembled WGS sequence"/>
</dbReference>
<dbReference type="AlphaFoldDB" id="G5JSE0"/>
<dbReference type="SUPFAM" id="SSF47413">
    <property type="entry name" value="lambda repressor-like DNA-binding domains"/>
    <property type="match status" value="1"/>
</dbReference>
<reference evidence="2" key="1">
    <citation type="submission" date="2011-07" db="EMBL/GenBank/DDBJ databases">
        <authorList>
            <person name="Stanhope M.J."/>
            <person name="Durkin A.S."/>
            <person name="Hostetler J."/>
            <person name="Kim M."/>
            <person name="Radune D."/>
            <person name="Singh I."/>
            <person name="Town C.D."/>
        </authorList>
    </citation>
    <scope>NUCLEOTIDE SEQUENCE [LARGE SCALE GENOMIC DNA]</scope>
    <source>
        <strain evidence="2">HS-6</strain>
    </source>
</reference>
<proteinExistence type="predicted"/>
<dbReference type="RefSeq" id="WP_004229485.1">
    <property type="nucleotide sequence ID" value="NZ_AEUV02000002.1"/>
</dbReference>
<dbReference type="InterPro" id="IPR010982">
    <property type="entry name" value="Lambda_DNA-bd_dom_sf"/>
</dbReference>
<feature type="domain" description="HTH cro/C1-type" evidence="1">
    <location>
        <begin position="20"/>
        <end position="74"/>
    </location>
</feature>
<dbReference type="eggNOG" id="COG3093">
    <property type="taxonomic scope" value="Bacteria"/>
</dbReference>
<dbReference type="Gene3D" id="1.10.260.40">
    <property type="entry name" value="lambda repressor-like DNA-binding domains"/>
    <property type="match status" value="1"/>
</dbReference>
<name>G5JSE0_STRCG</name>
<dbReference type="InterPro" id="IPR001387">
    <property type="entry name" value="Cro/C1-type_HTH"/>
</dbReference>
<dbReference type="Pfam" id="PF01381">
    <property type="entry name" value="HTH_3"/>
    <property type="match status" value="1"/>
</dbReference>
<protein>
    <submittedName>
        <fullName evidence="2">Toxin-antitoxin system, antitoxin component, Xre family</fullName>
    </submittedName>
</protein>
<keyword evidence="3" id="KW-1185">Reference proteome</keyword>
<dbReference type="GO" id="GO:0003677">
    <property type="term" value="F:DNA binding"/>
    <property type="evidence" value="ECO:0007669"/>
    <property type="project" value="InterPro"/>
</dbReference>